<keyword evidence="2" id="KW-1185">Reference proteome</keyword>
<dbReference type="OrthoDB" id="580741at2"/>
<sequence length="1142" mass="124096">MSTFAFSNASSGNASLYLIPADNGWGAFVLAQNTSANPSLTLAETAALKGFYLFAAAGPTITADALVQNVWAYMAGITQPFPPTNAILWLLQPDNALGDSNVAGLFLLQQGGGFSVLRQFNFHFGGNYASLFINNQNVNIRIDDTNNRFQLSGPDQAQAIALRADQINSNTKVQPPPLDIPFTGPGMGCMRFVIGLNSATDFTAFDTAIKYFYPDKKKLQLAMQNYPLFPNGNLNDLVLCQASIYPPDLLNTTVTYLALTGQTLNTGTQQQRPTILPAFFTTDYGYPLMLQPFVLMETINGSANFPTAGSALLVFTQRTTTVPGAVWYMSPAGQYTLAIDAAYADYRDSAGQMRLLCGLAGTESISFTPQVSGSTGDFICFYPGHAAYALQFPVTPAGNTAGGAQVRPLLDETYLTAWAGIVQGNTTNAAVVYHAQPQGAALFAAGQDVFASDKQLLGYLTPDAGILSNSSPAVCFPLAAYSNEAAATEAGAFEAQILSPARKSAIGVAAQAQLRKIERKNDQNIIPSTSPQGFYIEIDQNTGAWTLLQLASNQFLENDGQLSPVYRMAFKNLPVVLQTAFQSNQLFLVISYNPIKDGVPVLGEFENEMYIEGWPFILRVPDKNTFGQYNNVIIFKFRSGTLLDNVQNPQLWTMPEEFNNTADNGIPNLGMWLQQYIQDGIDQYVINHDEDYYKFYSIATDPMWQGVISLGVDIDLQEFPPDLQGLLAGIDLARFKAHHFGIDMNVVQNDGGVLSMLPTSSLFGLIDYKDAVFAALGSNVTVYEQQVAINQSVEYSFVVLLLKIAFTNSKIRNFNSYIALTVNRLFGEVVNSDNRQNLLVLQGAYENHDGIPSYTFNAGGDHLLYLNSTVVQDVEILKSSFSTSSPQQGAQNVEAVFSFWGYLNFFELQGFDLLSFGNEPGETPNNRGISFSNMYLHLSFPLDTPTTQTYTFDVGQIAFDIGQSSARNDSLYRHFPLQLTGMATGNKDNTPDKQGYLNVLLPTLQQQQGISDDWYGLLFSLNMGTPGALASAAGFNTTFMAGWKAGATGASAAMKLPGVNPQAPSFSLQGVLKLDIGTITLSLATGSSPGNMQYLMRINKIVLKLLSLSFPSNANIGFFLFGNPDDQAPPESLGWYAAYAAK</sequence>
<dbReference type="Proteomes" id="UP000278351">
    <property type="component" value="Unassembled WGS sequence"/>
</dbReference>
<proteinExistence type="predicted"/>
<name>A0A3N4PBX8_9BACT</name>
<evidence type="ECO:0000313" key="1">
    <source>
        <dbReference type="EMBL" id="RPE05736.1"/>
    </source>
</evidence>
<dbReference type="AlphaFoldDB" id="A0A3N4PBX8"/>
<dbReference type="RefSeq" id="WP_123849388.1">
    <property type="nucleotide sequence ID" value="NZ_RPDH01000003.1"/>
</dbReference>
<accession>A0A3N4PBX8</accession>
<reference evidence="1 2" key="1">
    <citation type="submission" date="2018-11" db="EMBL/GenBank/DDBJ databases">
        <title>Chitinophaga lutea sp.nov., isolate from arsenic contaminated soil.</title>
        <authorList>
            <person name="Zong Y."/>
        </authorList>
    </citation>
    <scope>NUCLEOTIDE SEQUENCE [LARGE SCALE GENOMIC DNA]</scope>
    <source>
        <strain evidence="1 2">ZY74</strain>
    </source>
</reference>
<gene>
    <name evidence="1" type="ORF">EGT74_25570</name>
</gene>
<dbReference type="EMBL" id="RPDH01000003">
    <property type="protein sequence ID" value="RPE05736.1"/>
    <property type="molecule type" value="Genomic_DNA"/>
</dbReference>
<protein>
    <submittedName>
        <fullName evidence="1">Uncharacterized protein</fullName>
    </submittedName>
</protein>
<evidence type="ECO:0000313" key="2">
    <source>
        <dbReference type="Proteomes" id="UP000278351"/>
    </source>
</evidence>
<organism evidence="1 2">
    <name type="scientific">Chitinophaga lutea</name>
    <dbReference type="NCBI Taxonomy" id="2488634"/>
    <lineage>
        <taxon>Bacteria</taxon>
        <taxon>Pseudomonadati</taxon>
        <taxon>Bacteroidota</taxon>
        <taxon>Chitinophagia</taxon>
        <taxon>Chitinophagales</taxon>
        <taxon>Chitinophagaceae</taxon>
        <taxon>Chitinophaga</taxon>
    </lineage>
</organism>
<comment type="caution">
    <text evidence="1">The sequence shown here is derived from an EMBL/GenBank/DDBJ whole genome shotgun (WGS) entry which is preliminary data.</text>
</comment>